<dbReference type="InterPro" id="IPR032675">
    <property type="entry name" value="LRR_dom_sf"/>
</dbReference>
<dbReference type="Gene3D" id="3.80.10.10">
    <property type="entry name" value="Ribonuclease Inhibitor"/>
    <property type="match status" value="1"/>
</dbReference>
<dbReference type="Pfam" id="PF13855">
    <property type="entry name" value="LRR_8"/>
    <property type="match status" value="1"/>
</dbReference>
<dbReference type="InterPro" id="IPR050715">
    <property type="entry name" value="LRR-SigEffector_domain"/>
</dbReference>
<dbReference type="InterPro" id="IPR001611">
    <property type="entry name" value="Leu-rich_rpt"/>
</dbReference>
<reference evidence="3 4" key="1">
    <citation type="journal article" date="2014" name="Am. J. Bot.">
        <title>Genome assembly and annotation for red clover (Trifolium pratense; Fabaceae).</title>
        <authorList>
            <person name="Istvanek J."/>
            <person name="Jaros M."/>
            <person name="Krenek A."/>
            <person name="Repkova J."/>
        </authorList>
    </citation>
    <scope>NUCLEOTIDE SEQUENCE [LARGE SCALE GENOMIC DNA]</scope>
    <source>
        <strain evidence="4">cv. Tatra</strain>
        <tissue evidence="3">Young leaves</tissue>
    </source>
</reference>
<dbReference type="PANTHER" id="PTHR45752">
    <property type="entry name" value="LEUCINE-RICH REPEAT-CONTAINING"/>
    <property type="match status" value="1"/>
</dbReference>
<dbReference type="EMBL" id="ASHM01027430">
    <property type="protein sequence ID" value="PNX74382.1"/>
    <property type="molecule type" value="Genomic_DNA"/>
</dbReference>
<dbReference type="Proteomes" id="UP000236291">
    <property type="component" value="Unassembled WGS sequence"/>
</dbReference>
<gene>
    <name evidence="3" type="ORF">L195_g030301</name>
</gene>
<dbReference type="SMART" id="SM00369">
    <property type="entry name" value="LRR_TYP"/>
    <property type="match status" value="2"/>
</dbReference>
<evidence type="ECO:0000256" key="1">
    <source>
        <dbReference type="ARBA" id="ARBA00022614"/>
    </source>
</evidence>
<name>A0A2K3L776_TRIPR</name>
<evidence type="ECO:0000256" key="2">
    <source>
        <dbReference type="ARBA" id="ARBA00022737"/>
    </source>
</evidence>
<evidence type="ECO:0000313" key="3">
    <source>
        <dbReference type="EMBL" id="PNX74382.1"/>
    </source>
</evidence>
<protein>
    <submittedName>
        <fullName evidence="3">Putative TIR-NBS-LRR resistance protein</fullName>
    </submittedName>
</protein>
<keyword evidence="1" id="KW-0433">Leucine-rich repeat</keyword>
<accession>A0A2K3L776</accession>
<evidence type="ECO:0000313" key="4">
    <source>
        <dbReference type="Proteomes" id="UP000236291"/>
    </source>
</evidence>
<dbReference type="AlphaFoldDB" id="A0A2K3L776"/>
<dbReference type="PROSITE" id="PS51450">
    <property type="entry name" value="LRR"/>
    <property type="match status" value="1"/>
</dbReference>
<dbReference type="SUPFAM" id="SSF52058">
    <property type="entry name" value="L domain-like"/>
    <property type="match status" value="1"/>
</dbReference>
<sequence length="174" mass="19657">MTSLETLDLCGCLKLDNLPLLGNISVSSYYLDSLIFLDLSFCNLRTVPDAIGELRNLERLNLEGNNFVSLPSSMSSLFSLAYLNLGHCSRLQSLPEFGFCATSTSGGRNFKTVPGSHNHSSRSSRPEIQLPYNWYEDEEEIKPKFQLHYNWHVTEEEEHENTEISAQSVTGNLY</sequence>
<organism evidence="3 4">
    <name type="scientific">Trifolium pratense</name>
    <name type="common">Red clover</name>
    <dbReference type="NCBI Taxonomy" id="57577"/>
    <lineage>
        <taxon>Eukaryota</taxon>
        <taxon>Viridiplantae</taxon>
        <taxon>Streptophyta</taxon>
        <taxon>Embryophyta</taxon>
        <taxon>Tracheophyta</taxon>
        <taxon>Spermatophyta</taxon>
        <taxon>Magnoliopsida</taxon>
        <taxon>eudicotyledons</taxon>
        <taxon>Gunneridae</taxon>
        <taxon>Pentapetalae</taxon>
        <taxon>rosids</taxon>
        <taxon>fabids</taxon>
        <taxon>Fabales</taxon>
        <taxon>Fabaceae</taxon>
        <taxon>Papilionoideae</taxon>
        <taxon>50 kb inversion clade</taxon>
        <taxon>NPAAA clade</taxon>
        <taxon>Hologalegina</taxon>
        <taxon>IRL clade</taxon>
        <taxon>Trifolieae</taxon>
        <taxon>Trifolium</taxon>
    </lineage>
</organism>
<dbReference type="PANTHER" id="PTHR45752:SF195">
    <property type="entry name" value="LEUCINE-RICH REPEAT (LRR) FAMILY PROTEIN-RELATED"/>
    <property type="match status" value="1"/>
</dbReference>
<keyword evidence="2" id="KW-0677">Repeat</keyword>
<comment type="caution">
    <text evidence="3">The sequence shown here is derived from an EMBL/GenBank/DDBJ whole genome shotgun (WGS) entry which is preliminary data.</text>
</comment>
<reference evidence="3 4" key="2">
    <citation type="journal article" date="2017" name="Front. Plant Sci.">
        <title>Gene Classification and Mining of Molecular Markers Useful in Red Clover (Trifolium pratense) Breeding.</title>
        <authorList>
            <person name="Istvanek J."/>
            <person name="Dluhosova J."/>
            <person name="Dluhos P."/>
            <person name="Patkova L."/>
            <person name="Nedelnik J."/>
            <person name="Repkova J."/>
        </authorList>
    </citation>
    <scope>NUCLEOTIDE SEQUENCE [LARGE SCALE GENOMIC DNA]</scope>
    <source>
        <strain evidence="4">cv. Tatra</strain>
        <tissue evidence="3">Young leaves</tissue>
    </source>
</reference>
<proteinExistence type="predicted"/>
<dbReference type="InterPro" id="IPR003591">
    <property type="entry name" value="Leu-rich_rpt_typical-subtyp"/>
</dbReference>